<dbReference type="SUPFAM" id="SSF56935">
    <property type="entry name" value="Porins"/>
    <property type="match status" value="1"/>
</dbReference>
<dbReference type="EMBL" id="SACN01000002">
    <property type="protein sequence ID" value="RVT91194.1"/>
    <property type="molecule type" value="Genomic_DNA"/>
</dbReference>
<comment type="caution">
    <text evidence="3">The sequence shown here is derived from an EMBL/GenBank/DDBJ whole genome shotgun (WGS) entry which is preliminary data.</text>
</comment>
<organism evidence="3 4">
    <name type="scientific">Sphingomonas crocodyli</name>
    <dbReference type="NCBI Taxonomy" id="1979270"/>
    <lineage>
        <taxon>Bacteria</taxon>
        <taxon>Pseudomonadati</taxon>
        <taxon>Pseudomonadota</taxon>
        <taxon>Alphaproteobacteria</taxon>
        <taxon>Sphingomonadales</taxon>
        <taxon>Sphingomonadaceae</taxon>
        <taxon>Sphingomonas</taxon>
    </lineage>
</organism>
<dbReference type="InterPro" id="IPR025388">
    <property type="entry name" value="Alginate_export_dom"/>
</dbReference>
<dbReference type="Proteomes" id="UP000282971">
    <property type="component" value="Unassembled WGS sequence"/>
</dbReference>
<feature type="chain" id="PRO_5019385965" description="Alginate export domain-containing protein" evidence="1">
    <location>
        <begin position="19"/>
        <end position="447"/>
    </location>
</feature>
<dbReference type="Gene3D" id="2.40.160.100">
    <property type="match status" value="1"/>
</dbReference>
<keyword evidence="1" id="KW-0732">Signal</keyword>
<evidence type="ECO:0000259" key="2">
    <source>
        <dbReference type="Pfam" id="PF13372"/>
    </source>
</evidence>
<gene>
    <name evidence="3" type="ORF">EOD43_16920</name>
</gene>
<evidence type="ECO:0000313" key="3">
    <source>
        <dbReference type="EMBL" id="RVT91194.1"/>
    </source>
</evidence>
<protein>
    <recommendedName>
        <fullName evidence="2">Alginate export domain-containing protein</fullName>
    </recommendedName>
</protein>
<proteinExistence type="predicted"/>
<evidence type="ECO:0000256" key="1">
    <source>
        <dbReference type="SAM" id="SignalP"/>
    </source>
</evidence>
<feature type="domain" description="Alginate export" evidence="2">
    <location>
        <begin position="52"/>
        <end position="433"/>
    </location>
</feature>
<keyword evidence="4" id="KW-1185">Reference proteome</keyword>
<dbReference type="InterPro" id="IPR053728">
    <property type="entry name" value="Alginate_Permeability_Chnl"/>
</dbReference>
<dbReference type="OrthoDB" id="311329at2"/>
<dbReference type="RefSeq" id="WP_127745208.1">
    <property type="nucleotide sequence ID" value="NZ_SACN01000002.1"/>
</dbReference>
<reference evidence="3 4" key="1">
    <citation type="submission" date="2019-01" db="EMBL/GenBank/DDBJ databases">
        <authorList>
            <person name="Chen W.-M."/>
        </authorList>
    </citation>
    <scope>NUCLEOTIDE SEQUENCE [LARGE SCALE GENOMIC DNA]</scope>
    <source>
        <strain evidence="3 4">CCP-7</strain>
    </source>
</reference>
<feature type="signal peptide" evidence="1">
    <location>
        <begin position="1"/>
        <end position="18"/>
    </location>
</feature>
<sequence length="447" mass="48637">MIRRLLPLLSLIPAAAQAGAPAQLNWRYDEDWSQARDAGAKHVAIDADDTSWISLGVEARARQESFSGNYWGSAPAPDDGYLWLRLMPHADVHVGAARVFVQAIAGEARGVRPAAGPADETGVDLLQGFGDIALPLGDHATLTLRAGRELMPLGSERLVGIRYGPNIPQPFDGVRAILSTGAVRIDAFHMRPVAVGPGDFDDRTSDTKRLDGIYTTFAIADGVKVDAYWLDYRNETATFEQGRGDERRQTYGARAYGQRGALSWNWEAMLQRGHFGGATIRAWSIATETGYAFDALPLKPQLRLRANVASGDRNPADNRLGSFNALFPKGKYFGELSPIGPINIMNLHPSVDLDLGRGFGLGVAGIAYWRQSKGDGIYDVPGQLVRRGDASDRRFIGTQGEVLLSWQATPTLSYAVSYSIFHPGGFVRDSGPARDIHMLGVEAMFRV</sequence>
<accession>A0A437M109</accession>
<evidence type="ECO:0000313" key="4">
    <source>
        <dbReference type="Proteomes" id="UP000282971"/>
    </source>
</evidence>
<dbReference type="Pfam" id="PF13372">
    <property type="entry name" value="Alginate_exp"/>
    <property type="match status" value="1"/>
</dbReference>
<name>A0A437M109_9SPHN</name>
<dbReference type="AlphaFoldDB" id="A0A437M109"/>